<evidence type="ECO:0000313" key="3">
    <source>
        <dbReference type="Proteomes" id="UP000018320"/>
    </source>
</evidence>
<comment type="caution">
    <text evidence="2">The sequence shown here is derived from an EMBL/GenBank/DDBJ whole genome shotgun (WGS) entry which is preliminary data.</text>
</comment>
<proteinExistence type="predicted"/>
<dbReference type="VEuPathDB" id="GiardiaDB:QR46_2571"/>
<dbReference type="Proteomes" id="UP000018320">
    <property type="component" value="Unassembled WGS sequence"/>
</dbReference>
<feature type="region of interest" description="Disordered" evidence="1">
    <location>
        <begin position="1"/>
        <end position="28"/>
    </location>
</feature>
<name>V6T7Z5_GIAIN</name>
<gene>
    <name evidence="2" type="ORF">DHA2_150452</name>
</gene>
<feature type="region of interest" description="Disordered" evidence="1">
    <location>
        <begin position="292"/>
        <end position="334"/>
    </location>
</feature>
<feature type="compositionally biased region" description="Polar residues" evidence="1">
    <location>
        <begin position="311"/>
        <end position="334"/>
    </location>
</feature>
<evidence type="ECO:0000313" key="2">
    <source>
        <dbReference type="EMBL" id="ESU35013.1"/>
    </source>
</evidence>
<feature type="compositionally biased region" description="Polar residues" evidence="1">
    <location>
        <begin position="715"/>
        <end position="729"/>
    </location>
</feature>
<dbReference type="VEuPathDB" id="GiardiaDB:DHA2_150452"/>
<accession>V6T7Z5</accession>
<feature type="compositionally biased region" description="Low complexity" evidence="1">
    <location>
        <begin position="293"/>
        <end position="310"/>
    </location>
</feature>
<feature type="compositionally biased region" description="Basic residues" evidence="1">
    <location>
        <begin position="732"/>
        <end position="747"/>
    </location>
</feature>
<dbReference type="EMBL" id="AHGT01000107">
    <property type="protein sequence ID" value="ESU35013.1"/>
    <property type="molecule type" value="Genomic_DNA"/>
</dbReference>
<reference evidence="3" key="1">
    <citation type="submission" date="2012-02" db="EMBL/GenBank/DDBJ databases">
        <title>Genome sequencing of Giardia lamblia Genotypes A2 and B isolates (DH and GS) and comparative analysis with the genomes of Genotypes A1 and E (WB and Pig).</title>
        <authorList>
            <person name="Adam R."/>
            <person name="Dahlstrom E."/>
            <person name="Martens C."/>
            <person name="Bruno D."/>
            <person name="Barbian K."/>
            <person name="Porcella S.F."/>
            <person name="Nash T."/>
        </authorList>
    </citation>
    <scope>NUCLEOTIDE SEQUENCE</scope>
    <source>
        <strain evidence="3">DH</strain>
    </source>
</reference>
<dbReference type="VEuPathDB" id="GiardiaDB:GL50803_0013282"/>
<reference evidence="2 3" key="2">
    <citation type="journal article" date="2013" name="Genome Biol. Evol.">
        <title>Genome sequencing of Giardia lamblia genotypes A2 and B isolates (DH and GS) and comparative analysis with the genomes of genotypes A1 and E (WB and Pig).</title>
        <authorList>
            <person name="Adam R.D."/>
            <person name="Dahlstrom E.W."/>
            <person name="Martens C.A."/>
            <person name="Bruno D.P."/>
            <person name="Barbian K.D."/>
            <person name="Ricklefs S.M."/>
            <person name="Hernandez M.M."/>
            <person name="Narla N.P."/>
            <person name="Patel R.B."/>
            <person name="Porcella S.F."/>
            <person name="Nash T.E."/>
        </authorList>
    </citation>
    <scope>NUCLEOTIDE SEQUENCE [LARGE SCALE GENOMIC DNA]</scope>
    <source>
        <strain evidence="2 3">DH</strain>
    </source>
</reference>
<feature type="region of interest" description="Disordered" evidence="1">
    <location>
        <begin position="93"/>
        <end position="115"/>
    </location>
</feature>
<feature type="region of interest" description="Disordered" evidence="1">
    <location>
        <begin position="715"/>
        <end position="747"/>
    </location>
</feature>
<dbReference type="VEuPathDB" id="GiardiaDB:GL50581_271"/>
<dbReference type="AlphaFoldDB" id="V6T7Z5"/>
<evidence type="ECO:0000256" key="1">
    <source>
        <dbReference type="SAM" id="MobiDB-lite"/>
    </source>
</evidence>
<sequence>MSMERIASPTGRVRKSPKHDPGSPRSAVRAVQHMTAVVSGIRAESQGATLTRGRLENVLLGRTASALSQSISSRAVSPLKKPPGSSLMSLIDANQPRPVISNRRSPRPTRSARSRELGKCFANVTFIKTRAEGSNSMYYSTQSTLDESGGLRSRPVPDLVEEINAVQLRSMHGEIQSPSESISETTNIQRTSLQNMSTKAECSFPADVQSKDSDRLSETDLVFIDPKKSFMQAQARRFIASEASPDRGLLYCSKAARALSVRGNIVPQIPFSKSSGIPGVFASAIRKQPPELFRPLSSSGRDSSFSRPRSTSTKIQPPRISSQPHIRSVSSDARTSIKPAARLVFPVPPKRHQLTPRERQALAHKRMRRETTWISDQLNGRALSFATLHRNASASRDASARRSLSAQKTSFCIFTGPQRIASPRVKPKQQWIPAQEACYTDDQDHTPKGRSGELRCSPHYVALSPTYAQPIAPSPVRNMDMTDVTLYSPNPSLVYPQRTGSIDEDLVNAASAKRTMVIEPRRATTATMEPNAMTLDRSLDIKLQGERPSKPMYTKAGQRIVPPQTIKPPARPARPIPPPNHNLQIYKRSPSNSSTTANQPLLRHVSKEAEQEAKHVVLEDLEDRHNSSTPQYVAPGSSNIISGVFDLRESALNRSSTKLDVVNLLPYFYYKQGETITLAQLPEIMKELNYNIDALKISAIKPQPHDQSSVFFQARVQTPQRRATSSGTTYERRRKRPKSASSPRRRI</sequence>
<protein>
    <submittedName>
        <fullName evidence="2">Uncharacterized protein</fullName>
    </submittedName>
</protein>
<organism evidence="2 3">
    <name type="scientific">Giardia intestinalis</name>
    <name type="common">Giardia lamblia</name>
    <dbReference type="NCBI Taxonomy" id="5741"/>
    <lineage>
        <taxon>Eukaryota</taxon>
        <taxon>Metamonada</taxon>
        <taxon>Diplomonadida</taxon>
        <taxon>Hexamitidae</taxon>
        <taxon>Giardiinae</taxon>
        <taxon>Giardia</taxon>
    </lineage>
</organism>